<accession>A0A2J7PYN5</accession>
<dbReference type="GO" id="GO:0004984">
    <property type="term" value="F:olfactory receptor activity"/>
    <property type="evidence" value="ECO:0007669"/>
    <property type="project" value="InterPro"/>
</dbReference>
<keyword evidence="5" id="KW-0552">Olfaction</keyword>
<evidence type="ECO:0000313" key="11">
    <source>
        <dbReference type="EMBL" id="PNF21445.1"/>
    </source>
</evidence>
<evidence type="ECO:0000256" key="9">
    <source>
        <dbReference type="ARBA" id="ARBA00023224"/>
    </source>
</evidence>
<dbReference type="InParanoid" id="A0A2J7PYN5"/>
<name>A0A2J7PYN5_9NEOP</name>
<evidence type="ECO:0000256" key="10">
    <source>
        <dbReference type="SAM" id="Phobius"/>
    </source>
</evidence>
<organism evidence="11 12">
    <name type="scientific">Cryptotermes secundus</name>
    <dbReference type="NCBI Taxonomy" id="105785"/>
    <lineage>
        <taxon>Eukaryota</taxon>
        <taxon>Metazoa</taxon>
        <taxon>Ecdysozoa</taxon>
        <taxon>Arthropoda</taxon>
        <taxon>Hexapoda</taxon>
        <taxon>Insecta</taxon>
        <taxon>Pterygota</taxon>
        <taxon>Neoptera</taxon>
        <taxon>Polyneoptera</taxon>
        <taxon>Dictyoptera</taxon>
        <taxon>Blattodea</taxon>
        <taxon>Blattoidea</taxon>
        <taxon>Termitoidae</taxon>
        <taxon>Kalotermitidae</taxon>
        <taxon>Cryptotermitinae</taxon>
        <taxon>Cryptotermes</taxon>
    </lineage>
</organism>
<feature type="transmembrane region" description="Helical" evidence="10">
    <location>
        <begin position="55"/>
        <end position="79"/>
    </location>
</feature>
<keyword evidence="9" id="KW-0807">Transducer</keyword>
<evidence type="ECO:0000256" key="5">
    <source>
        <dbReference type="ARBA" id="ARBA00022725"/>
    </source>
</evidence>
<dbReference type="EMBL" id="NEVH01020342">
    <property type="protein sequence ID" value="PNF21445.1"/>
    <property type="molecule type" value="Genomic_DNA"/>
</dbReference>
<dbReference type="Proteomes" id="UP000235965">
    <property type="component" value="Unassembled WGS sequence"/>
</dbReference>
<dbReference type="PANTHER" id="PTHR21137">
    <property type="entry name" value="ODORANT RECEPTOR"/>
    <property type="match status" value="1"/>
</dbReference>
<dbReference type="InterPro" id="IPR004117">
    <property type="entry name" value="7tm6_olfct_rcpt"/>
</dbReference>
<keyword evidence="4 10" id="KW-0812">Transmembrane</keyword>
<protein>
    <submittedName>
        <fullName evidence="11">Uncharacterized protein</fullName>
    </submittedName>
</protein>
<dbReference type="AlphaFoldDB" id="A0A2J7PYN5"/>
<evidence type="ECO:0000256" key="4">
    <source>
        <dbReference type="ARBA" id="ARBA00022692"/>
    </source>
</evidence>
<dbReference type="GO" id="GO:0005886">
    <property type="term" value="C:plasma membrane"/>
    <property type="evidence" value="ECO:0007669"/>
    <property type="project" value="UniProtKB-SubCell"/>
</dbReference>
<keyword evidence="2" id="KW-1003">Cell membrane</keyword>
<keyword evidence="7 10" id="KW-0472">Membrane</keyword>
<gene>
    <name evidence="11" type="ORF">B7P43_G13562</name>
</gene>
<comment type="caution">
    <text evidence="11">The sequence shown here is derived from an EMBL/GenBank/DDBJ whole genome shotgun (WGS) entry which is preliminary data.</text>
</comment>
<evidence type="ECO:0000256" key="2">
    <source>
        <dbReference type="ARBA" id="ARBA00022475"/>
    </source>
</evidence>
<evidence type="ECO:0000256" key="7">
    <source>
        <dbReference type="ARBA" id="ARBA00023136"/>
    </source>
</evidence>
<evidence type="ECO:0000256" key="6">
    <source>
        <dbReference type="ARBA" id="ARBA00022989"/>
    </source>
</evidence>
<comment type="subcellular location">
    <subcellularLocation>
        <location evidence="1">Cell membrane</location>
        <topology evidence="1">Multi-pass membrane protein</topology>
    </subcellularLocation>
</comment>
<sequence length="187" mass="21228">MMVEFRIKYGSSADETRSLSNPCTTSDHQLEMEQYLMECIKYHQRLIEFSENLNLLWQTVLFVQFVTGSLLICLIGLQAISMPLDGDFAKMMGYLTSVVFLLGLYCTLGSNLMTQSEAVFNAVYESDWYNQSGRYKYFTRMLIMRAQRPVRLTAGRFGTLSLPLFSSVSATHTHCSQNIILAAPLAL</sequence>
<keyword evidence="8" id="KW-0675">Receptor</keyword>
<dbReference type="OrthoDB" id="7677057at2759"/>
<evidence type="ECO:0000313" key="12">
    <source>
        <dbReference type="Proteomes" id="UP000235965"/>
    </source>
</evidence>
<dbReference type="Pfam" id="PF02949">
    <property type="entry name" value="7tm_6"/>
    <property type="match status" value="1"/>
</dbReference>
<evidence type="ECO:0000256" key="1">
    <source>
        <dbReference type="ARBA" id="ARBA00004651"/>
    </source>
</evidence>
<dbReference type="PANTHER" id="PTHR21137:SF35">
    <property type="entry name" value="ODORANT RECEPTOR 19A-RELATED"/>
    <property type="match status" value="1"/>
</dbReference>
<keyword evidence="12" id="KW-1185">Reference proteome</keyword>
<feature type="transmembrane region" description="Helical" evidence="10">
    <location>
        <begin position="91"/>
        <end position="108"/>
    </location>
</feature>
<dbReference type="STRING" id="105785.A0A2J7PYN5"/>
<keyword evidence="6 10" id="KW-1133">Transmembrane helix</keyword>
<evidence type="ECO:0000256" key="3">
    <source>
        <dbReference type="ARBA" id="ARBA00022606"/>
    </source>
</evidence>
<reference evidence="11 12" key="1">
    <citation type="submission" date="2017-12" db="EMBL/GenBank/DDBJ databases">
        <title>Hemimetabolous genomes reveal molecular basis of termite eusociality.</title>
        <authorList>
            <person name="Harrison M.C."/>
            <person name="Jongepier E."/>
            <person name="Robertson H.M."/>
            <person name="Arning N."/>
            <person name="Bitard-Feildel T."/>
            <person name="Chao H."/>
            <person name="Childers C.P."/>
            <person name="Dinh H."/>
            <person name="Doddapaneni H."/>
            <person name="Dugan S."/>
            <person name="Gowin J."/>
            <person name="Greiner C."/>
            <person name="Han Y."/>
            <person name="Hu H."/>
            <person name="Hughes D.S.T."/>
            <person name="Huylmans A.-K."/>
            <person name="Kemena C."/>
            <person name="Kremer L.P.M."/>
            <person name="Lee S.L."/>
            <person name="Lopez-Ezquerra A."/>
            <person name="Mallet L."/>
            <person name="Monroy-Kuhn J.M."/>
            <person name="Moser A."/>
            <person name="Murali S.C."/>
            <person name="Muzny D.M."/>
            <person name="Otani S."/>
            <person name="Piulachs M.-D."/>
            <person name="Poelchau M."/>
            <person name="Qu J."/>
            <person name="Schaub F."/>
            <person name="Wada-Katsumata A."/>
            <person name="Worley K.C."/>
            <person name="Xie Q."/>
            <person name="Ylla G."/>
            <person name="Poulsen M."/>
            <person name="Gibbs R.A."/>
            <person name="Schal C."/>
            <person name="Richards S."/>
            <person name="Belles X."/>
            <person name="Korb J."/>
            <person name="Bornberg-Bauer E."/>
        </authorList>
    </citation>
    <scope>NUCLEOTIDE SEQUENCE [LARGE SCALE GENOMIC DNA]</scope>
    <source>
        <tissue evidence="11">Whole body</tissue>
    </source>
</reference>
<dbReference type="GO" id="GO:0005549">
    <property type="term" value="F:odorant binding"/>
    <property type="evidence" value="ECO:0007669"/>
    <property type="project" value="InterPro"/>
</dbReference>
<evidence type="ECO:0000256" key="8">
    <source>
        <dbReference type="ARBA" id="ARBA00023170"/>
    </source>
</evidence>
<keyword evidence="3" id="KW-0716">Sensory transduction</keyword>
<dbReference type="GO" id="GO:0007165">
    <property type="term" value="P:signal transduction"/>
    <property type="evidence" value="ECO:0007669"/>
    <property type="project" value="UniProtKB-KW"/>
</dbReference>
<proteinExistence type="predicted"/>